<dbReference type="PANTHER" id="PTHR30121:SF6">
    <property type="entry name" value="SLR6007 PROTEIN"/>
    <property type="match status" value="1"/>
</dbReference>
<feature type="region of interest" description="Disordered" evidence="1">
    <location>
        <begin position="394"/>
        <end position="461"/>
    </location>
</feature>
<dbReference type="Proteomes" id="UP000290932">
    <property type="component" value="Unassembled WGS sequence"/>
</dbReference>
<keyword evidence="4" id="KW-1185">Reference proteome</keyword>
<accession>A0A498H4B5</accession>
<gene>
    <name evidence="3" type="ORF">ABH15_00655</name>
</gene>
<dbReference type="InterPro" id="IPR003593">
    <property type="entry name" value="AAA+_ATPase"/>
</dbReference>
<feature type="compositionally biased region" description="Basic and acidic residues" evidence="1">
    <location>
        <begin position="439"/>
        <end position="451"/>
    </location>
</feature>
<evidence type="ECO:0000313" key="3">
    <source>
        <dbReference type="EMBL" id="RXE56726.1"/>
    </source>
</evidence>
<proteinExistence type="predicted"/>
<dbReference type="PANTHER" id="PTHR30121">
    <property type="entry name" value="UNCHARACTERIZED PROTEIN YJGR-RELATED"/>
    <property type="match status" value="1"/>
</dbReference>
<name>A0A498H4B5_9EURY</name>
<comment type="caution">
    <text evidence="3">The sequence shown here is derived from an EMBL/GenBank/DDBJ whole genome shotgun (WGS) entry which is preliminary data.</text>
</comment>
<dbReference type="SMART" id="SM00382">
    <property type="entry name" value="AAA"/>
    <property type="match status" value="1"/>
</dbReference>
<dbReference type="AlphaFoldDB" id="A0A498H4B5"/>
<feature type="region of interest" description="Disordered" evidence="1">
    <location>
        <begin position="335"/>
        <end position="356"/>
    </location>
</feature>
<dbReference type="InterPro" id="IPR051162">
    <property type="entry name" value="T4SS_component"/>
</dbReference>
<evidence type="ECO:0000313" key="4">
    <source>
        <dbReference type="Proteomes" id="UP000290932"/>
    </source>
</evidence>
<feature type="domain" description="AAA+ ATPase" evidence="2">
    <location>
        <begin position="482"/>
        <end position="771"/>
    </location>
</feature>
<reference evidence="3 4" key="1">
    <citation type="journal article" date="2015" name="Int. J. Syst. Evol. Microbiol.">
        <title>Methanoculleus taiwanensis sp. nov., a methanogen isolated from deep marine sediment at the deformation front area near Taiwan.</title>
        <authorList>
            <person name="Weng C.Y."/>
            <person name="Chen S.C."/>
            <person name="Lai M.C."/>
            <person name="Wu S.Y."/>
            <person name="Lin S."/>
            <person name="Yang T.F."/>
            <person name="Chen P.C."/>
        </authorList>
    </citation>
    <scope>NUCLEOTIDE SEQUENCE [LARGE SCALE GENOMIC DNA]</scope>
    <source>
        <strain evidence="3 4">CYW4</strain>
    </source>
</reference>
<sequence length="824" mass="91220">MSADLTEALKSMYFPDTDLPTLAGAFPPSVTEYLRECPVSETRDIIETLLYVYIAENSCYRNGRGQGVVEQSCFAYTSGPLFTLKQLDLVKEGKFYGMTVIRTTPAGERIAAPLMSSRLTGIDIGELAECTHTIVPVLLAGTVKGSYVNKTFPASLPKNERTFINFLLNNNPSLFRECEGFAARLKEAGCAALAYAYDLDGCRTEGTAYTFPPEFPYILKGVLERIDPDTRDRYEALLDDLYSRYTVLRYLATGEEADRVKASSTHRRELLRTLEILGDAVCILEHAPLNDEAGPVRCLIRDRSVYDSRIADLGRALMREVARVLDLERPAPIAAPAREPRFDPHPPLPAPEERVIPEKDDAIAYPLPEAAIESGITPDDDLPESLPLPALEDAVRSEEAPAETKEDGDAEAAEEESPVPAPAPVPKETPQKRAKRSRKKEEEEAAPREEPLPVPAPGEDLDVFLGYTGEGEQVFWSPGKLNNGHMIILGGSGAGKTETIRCIAGELSARNLPVVLIDFHGDMASTTGPLRSYKIREGGSYYFNPLELDAEIDEISPLRATSDFVDAISINFPTLGIQQRRKIKTIIKDCYRMGGITGDTATWSRTLDFDDIEAEIMECEDEAIPAYLEDIFDYKLFSGEEKIAIPTILSGGVTHINLSALPESLRALFADLFLRRIYYTLQAMGEIPRGTESETEKFRLFVIVDEAKLLVSQKSGSKATVKAVLNKYATEMRKFGVSLILASQLIAHFNEEILANIAVKFCMRAENKKQAQENAKFFEVSEKDLLNFQPGEGILIIGSEKMNVRIVPTMGRNLQAVDNPYVEE</sequence>
<dbReference type="EMBL" id="LHQS01000001">
    <property type="protein sequence ID" value="RXE56726.1"/>
    <property type="molecule type" value="Genomic_DNA"/>
</dbReference>
<evidence type="ECO:0000256" key="1">
    <source>
        <dbReference type="SAM" id="MobiDB-lite"/>
    </source>
</evidence>
<dbReference type="SUPFAM" id="SSF52540">
    <property type="entry name" value="P-loop containing nucleoside triphosphate hydrolases"/>
    <property type="match status" value="1"/>
</dbReference>
<dbReference type="InterPro" id="IPR027417">
    <property type="entry name" value="P-loop_NTPase"/>
</dbReference>
<dbReference type="Gene3D" id="3.40.50.300">
    <property type="entry name" value="P-loop containing nucleotide triphosphate hydrolases"/>
    <property type="match status" value="2"/>
</dbReference>
<dbReference type="OrthoDB" id="107033at2157"/>
<dbReference type="Pfam" id="PF01935">
    <property type="entry name" value="DUF87"/>
    <property type="match status" value="1"/>
</dbReference>
<feature type="compositionally biased region" description="Acidic residues" evidence="1">
    <location>
        <begin position="408"/>
        <end position="417"/>
    </location>
</feature>
<dbReference type="InterPro" id="IPR002789">
    <property type="entry name" value="HerA_central"/>
</dbReference>
<organism evidence="3 4">
    <name type="scientific">Methanoculleus taiwanensis</name>
    <dbReference type="NCBI Taxonomy" id="1550565"/>
    <lineage>
        <taxon>Archaea</taxon>
        <taxon>Methanobacteriati</taxon>
        <taxon>Methanobacteriota</taxon>
        <taxon>Stenosarchaea group</taxon>
        <taxon>Methanomicrobia</taxon>
        <taxon>Methanomicrobiales</taxon>
        <taxon>Methanomicrobiaceae</taxon>
        <taxon>Methanoculleus</taxon>
    </lineage>
</organism>
<protein>
    <submittedName>
        <fullName evidence="3">AAA family ATPase</fullName>
    </submittedName>
</protein>
<evidence type="ECO:0000259" key="2">
    <source>
        <dbReference type="SMART" id="SM00382"/>
    </source>
</evidence>
<dbReference type="CDD" id="cd01127">
    <property type="entry name" value="TrwB_TraG_TraD_VirD4"/>
    <property type="match status" value="1"/>
</dbReference>
<feature type="compositionally biased region" description="Basic and acidic residues" evidence="1">
    <location>
        <begin position="394"/>
        <end position="407"/>
    </location>
</feature>